<dbReference type="RefSeq" id="WP_263713303.1">
    <property type="nucleotide sequence ID" value="NZ_JAOWKX010000008.1"/>
</dbReference>
<dbReference type="SUPFAM" id="SSF55729">
    <property type="entry name" value="Acyl-CoA N-acyltransferases (Nat)"/>
    <property type="match status" value="1"/>
</dbReference>
<name>A0ABT3ACK2_9ALTE</name>
<dbReference type="Pfam" id="PF13444">
    <property type="entry name" value="Acetyltransf_5"/>
    <property type="match status" value="1"/>
</dbReference>
<dbReference type="Proteomes" id="UP001652504">
    <property type="component" value="Unassembled WGS sequence"/>
</dbReference>
<accession>A0ABT3ACK2</accession>
<dbReference type="EMBL" id="JAOWKX010000008">
    <property type="protein sequence ID" value="MCV2886012.1"/>
    <property type="molecule type" value="Genomic_DNA"/>
</dbReference>
<proteinExistence type="predicted"/>
<evidence type="ECO:0000313" key="2">
    <source>
        <dbReference type="Proteomes" id="UP001652504"/>
    </source>
</evidence>
<evidence type="ECO:0000313" key="1">
    <source>
        <dbReference type="EMBL" id="MCV2886012.1"/>
    </source>
</evidence>
<keyword evidence="1" id="KW-0012">Acyltransferase</keyword>
<comment type="caution">
    <text evidence="1">The sequence shown here is derived from an EMBL/GenBank/DDBJ whole genome shotgun (WGS) entry which is preliminary data.</text>
</comment>
<protein>
    <submittedName>
        <fullName evidence="1">PEP-CTERM/exosortase system-associated acyltransferase</fullName>
    </submittedName>
</protein>
<reference evidence="1 2" key="1">
    <citation type="submission" date="2022-10" db="EMBL/GenBank/DDBJ databases">
        <title>Aestuariibacter sp. AA17 isolated from Montipora capitata coral fragment.</title>
        <authorList>
            <person name="Emsley S.A."/>
            <person name="Pfannmuller K.M."/>
            <person name="Loughran R.M."/>
            <person name="Shlafstein M."/>
            <person name="Papke E."/>
            <person name="Saw J.H."/>
            <person name="Ushijima B."/>
            <person name="Videau P."/>
        </authorList>
    </citation>
    <scope>NUCLEOTIDE SEQUENCE [LARGE SCALE GENOMIC DNA]</scope>
    <source>
        <strain evidence="1 2">AA17</strain>
    </source>
</reference>
<sequence>MLTNTLAQNFFSYFEVVIADTKDLREESYRIRHNVYSQELGWEPTTESGFETDECDGYAIPLLLKHKTSGQFAGTVRLVVPPKDQLEKQLPFELHCIESVRKDLVDPKQLERGMFGEISRLAVPATFRKRKGEQEQAFIINDMQHPPPFTEDERRNFPNIAIGLYLSVIAMCDLLGHSHMFVVVEPRLARRLSRLGINFTQVGNELDYHGIRALFVLERENFSSKLSVEMLEMYVLVKSSMQSQMTALNML</sequence>
<organism evidence="1 2">
    <name type="scientific">Fluctibacter corallii</name>
    <dbReference type="NCBI Taxonomy" id="2984329"/>
    <lineage>
        <taxon>Bacteria</taxon>
        <taxon>Pseudomonadati</taxon>
        <taxon>Pseudomonadota</taxon>
        <taxon>Gammaproteobacteria</taxon>
        <taxon>Alteromonadales</taxon>
        <taxon>Alteromonadaceae</taxon>
        <taxon>Fluctibacter</taxon>
    </lineage>
</organism>
<gene>
    <name evidence="1" type="ORF">OE749_15065</name>
</gene>
<dbReference type="GO" id="GO:0016746">
    <property type="term" value="F:acyltransferase activity"/>
    <property type="evidence" value="ECO:0007669"/>
    <property type="project" value="UniProtKB-KW"/>
</dbReference>
<keyword evidence="1" id="KW-0808">Transferase</keyword>
<keyword evidence="2" id="KW-1185">Reference proteome</keyword>
<dbReference type="InterPro" id="IPR016181">
    <property type="entry name" value="Acyl_CoA_acyltransferase"/>
</dbReference>
<dbReference type="InterPro" id="IPR022484">
    <property type="entry name" value="PEP-CTERM/exosrtase_acylTfrase"/>
</dbReference>
<dbReference type="Gene3D" id="3.40.630.30">
    <property type="match status" value="1"/>
</dbReference>
<dbReference type="NCBIfam" id="TIGR03694">
    <property type="entry name" value="exosort_acyl"/>
    <property type="match status" value="1"/>
</dbReference>